<name>A0ABT2ZJ71_9RHOB</name>
<comment type="caution">
    <text evidence="2">The sequence shown here is derived from an EMBL/GenBank/DDBJ whole genome shotgun (WGS) entry which is preliminary data.</text>
</comment>
<protein>
    <submittedName>
        <fullName evidence="2">Uncharacterized protein</fullName>
    </submittedName>
</protein>
<evidence type="ECO:0000313" key="3">
    <source>
        <dbReference type="Proteomes" id="UP001652564"/>
    </source>
</evidence>
<evidence type="ECO:0000313" key="2">
    <source>
        <dbReference type="EMBL" id="MCV2871083.1"/>
    </source>
</evidence>
<dbReference type="EMBL" id="JAOWKZ010000001">
    <property type="protein sequence ID" value="MCV2871083.1"/>
    <property type="molecule type" value="Genomic_DNA"/>
</dbReference>
<keyword evidence="3" id="KW-1185">Reference proteome</keyword>
<evidence type="ECO:0000256" key="1">
    <source>
        <dbReference type="SAM" id="SignalP"/>
    </source>
</evidence>
<dbReference type="RefSeq" id="WP_263738274.1">
    <property type="nucleotide sequence ID" value="NZ_JAOWKZ010000001.1"/>
</dbReference>
<reference evidence="2 3" key="1">
    <citation type="submission" date="2022-10" db="EMBL/GenBank/DDBJ databases">
        <title>Defluviimonas sp. nov., isolated from ocean surface sediments.</title>
        <authorList>
            <person name="He W."/>
            <person name="Wang L."/>
            <person name="Zhang D.-F."/>
        </authorList>
    </citation>
    <scope>NUCLEOTIDE SEQUENCE [LARGE SCALE GENOMIC DNA]</scope>
    <source>
        <strain evidence="2 3">WL0050</strain>
    </source>
</reference>
<keyword evidence="1" id="KW-0732">Signal</keyword>
<accession>A0ABT2ZJ71</accession>
<feature type="signal peptide" evidence="1">
    <location>
        <begin position="1"/>
        <end position="20"/>
    </location>
</feature>
<organism evidence="2 3">
    <name type="scientific">Albidovulum litorale</name>
    <dbReference type="NCBI Taxonomy" id="2984134"/>
    <lineage>
        <taxon>Bacteria</taxon>
        <taxon>Pseudomonadati</taxon>
        <taxon>Pseudomonadota</taxon>
        <taxon>Alphaproteobacteria</taxon>
        <taxon>Rhodobacterales</taxon>
        <taxon>Paracoccaceae</taxon>
        <taxon>Albidovulum</taxon>
    </lineage>
</organism>
<proteinExistence type="predicted"/>
<sequence length="99" mass="10737">MRIALFAAALCAVAPMTALAGPIDSACLKSDRSTSPIICDCIQRVANMTLTSSDQQLAAKLLRDPEKVQDIAYSNRASHREFWARYTNFGTAAEQVCAN</sequence>
<dbReference type="Proteomes" id="UP001652564">
    <property type="component" value="Unassembled WGS sequence"/>
</dbReference>
<gene>
    <name evidence="2" type="ORF">OEZ71_02110</name>
</gene>
<feature type="chain" id="PRO_5045956997" evidence="1">
    <location>
        <begin position="21"/>
        <end position="99"/>
    </location>
</feature>